<feature type="region of interest" description="Disordered" evidence="1">
    <location>
        <begin position="916"/>
        <end position="935"/>
    </location>
</feature>
<evidence type="ECO:0000313" key="2">
    <source>
        <dbReference type="EMBL" id="GAA2531636.1"/>
    </source>
</evidence>
<dbReference type="SUPFAM" id="SSF52540">
    <property type="entry name" value="P-loop containing nucleoside triphosphate hydrolases"/>
    <property type="match status" value="1"/>
</dbReference>
<dbReference type="Gene3D" id="3.40.50.300">
    <property type="entry name" value="P-loop containing nucleotide triphosphate hydrolases"/>
    <property type="match status" value="1"/>
</dbReference>
<comment type="caution">
    <text evidence="2">The sequence shown here is derived from an EMBL/GenBank/DDBJ whole genome shotgun (WGS) entry which is preliminary data.</text>
</comment>
<keyword evidence="3" id="KW-1185">Reference proteome</keyword>
<evidence type="ECO:0000256" key="1">
    <source>
        <dbReference type="SAM" id="MobiDB-lite"/>
    </source>
</evidence>
<organism evidence="2 3">
    <name type="scientific">Pilimelia columellifera subsp. columellifera</name>
    <dbReference type="NCBI Taxonomy" id="706583"/>
    <lineage>
        <taxon>Bacteria</taxon>
        <taxon>Bacillati</taxon>
        <taxon>Actinomycetota</taxon>
        <taxon>Actinomycetes</taxon>
        <taxon>Micromonosporales</taxon>
        <taxon>Micromonosporaceae</taxon>
        <taxon>Pilimelia</taxon>
    </lineage>
</organism>
<dbReference type="Proteomes" id="UP001499978">
    <property type="component" value="Unassembled WGS sequence"/>
</dbReference>
<name>A0ABN3NS10_9ACTN</name>
<gene>
    <name evidence="2" type="ORF">GCM10010201_33920</name>
</gene>
<evidence type="ECO:0000313" key="3">
    <source>
        <dbReference type="Proteomes" id="UP001499978"/>
    </source>
</evidence>
<dbReference type="CDD" id="cd00009">
    <property type="entry name" value="AAA"/>
    <property type="match status" value="1"/>
</dbReference>
<dbReference type="InterPro" id="IPR027417">
    <property type="entry name" value="P-loop_NTPase"/>
</dbReference>
<feature type="region of interest" description="Disordered" evidence="1">
    <location>
        <begin position="988"/>
        <end position="1025"/>
    </location>
</feature>
<reference evidence="2 3" key="1">
    <citation type="journal article" date="2019" name="Int. J. Syst. Evol. Microbiol.">
        <title>The Global Catalogue of Microorganisms (GCM) 10K type strain sequencing project: providing services to taxonomists for standard genome sequencing and annotation.</title>
        <authorList>
            <consortium name="The Broad Institute Genomics Platform"/>
            <consortium name="The Broad Institute Genome Sequencing Center for Infectious Disease"/>
            <person name="Wu L."/>
            <person name="Ma J."/>
        </authorList>
    </citation>
    <scope>NUCLEOTIDE SEQUENCE [LARGE SCALE GENOMIC DNA]</scope>
    <source>
        <strain evidence="2 3">JCM 3367</strain>
    </source>
</reference>
<evidence type="ECO:0008006" key="4">
    <source>
        <dbReference type="Google" id="ProtNLM"/>
    </source>
</evidence>
<sequence>MRASVPQLPEINWQQIRGKAPTGSRQDGFEELGSQLMMAGGLVTWPAGSDLTRLGNPDGGREGRGKLPSGEVWAWQTKYLFRLGDAEWRQIDKSVRRTLQQEPVLARYYVILPYDRPGGDTERTASAWTKWNTHVAAWEAAASEAGMTVEFVYLGAAELNVCLLQPSQAGRLRYWFDLEVFTQERFRGIAAAAAADAGGRYSPKLNVELPIGAAFEGLARRPSFEVAVRTRRAALRRGRGTFGLSKPDERPDLFEPALSALDVALKDLDGQLGEAAQVAGRATGTLPDLSSTVFPTQGALRGVAELLREHCLTDDRLYINSAGSLHSQVSALRAALGELNSFMEGRSWRAFEAAAVLITGPGGAGKTHLLCDLAEARVANGLPTIIVLGEQFETGPIEADLGRIIGFRNPEGALLATFEAACQAAEQVGLILIDGLNEPNDRSLWNRYLQSFLNDAAQHQHIRVVLTCRTEFLTETLSDTLQYRLPAFPHSGFEEVPQEAVRTFLDWYKIERPSFPMLDPELTNPLFLKLLCTALETNGETRFPREGLGASWIYGSFLEAMDTRLSSEDRCDYAPGAGLVQRAVEQVAAAMRGRGRRLPWDEVDHITSSLLPERTWSRSLLNGLLKEAVFSELSVKGQRYIRFGYERLGDIAGARLIIADGIDGLKSEIQTLAERWHSNAGILQALATLLPEHHGVELVDLLEISVDDYSAYGDFLVSVSWRRPDAVSDRTKELVQGLRAHRYYADDANSALLHVATVPGHSLNAEWLHGQLIDLTMPERDTAWSNFCDQQQESNGPLHALIEWAWSDAGYHSDDHTRRLASLALCWALCSTHRPTRDNATKALIALLERAPHLYGPILNRFIDVNDDYVEERLLSVGCGITQRIRPERRRERCNGRRGIHPRARLLAGELPEPRLCPSGDRRSSEGRLGARHRRRRCTHPTALRITVDFAKAEQTGSAGAYRPAGLPIQRCAPSGYVRLRRLPQARSRIPSLDLQTGQRPQRGPAGADPLRTGTHPRLDPGTLRTYRPKHLTHALRTRERA</sequence>
<proteinExistence type="predicted"/>
<dbReference type="EMBL" id="BAAARY010000027">
    <property type="protein sequence ID" value="GAA2531636.1"/>
    <property type="molecule type" value="Genomic_DNA"/>
</dbReference>
<protein>
    <recommendedName>
        <fullName evidence="4">AAA+ ATPase domain-containing protein</fullName>
    </recommendedName>
</protein>
<accession>A0ABN3NS10</accession>